<gene>
    <name evidence="1" type="primary">pol_4387</name>
    <name evidence="1" type="ORF">NPIL_550171</name>
</gene>
<dbReference type="GO" id="GO:0003676">
    <property type="term" value="F:nucleic acid binding"/>
    <property type="evidence" value="ECO:0007669"/>
    <property type="project" value="InterPro"/>
</dbReference>
<proteinExistence type="predicted"/>
<name>A0A8X6TBW4_NEPPI</name>
<evidence type="ECO:0000313" key="1">
    <source>
        <dbReference type="EMBL" id="GFS91783.1"/>
    </source>
</evidence>
<comment type="caution">
    <text evidence="1">The sequence shown here is derived from an EMBL/GenBank/DDBJ whole genome shotgun (WGS) entry which is preliminary data.</text>
</comment>
<protein>
    <submittedName>
        <fullName evidence="1">Pro-Pol polyprotein</fullName>
    </submittedName>
</protein>
<dbReference type="InterPro" id="IPR036397">
    <property type="entry name" value="RNaseH_sf"/>
</dbReference>
<evidence type="ECO:0000313" key="2">
    <source>
        <dbReference type="Proteomes" id="UP000887013"/>
    </source>
</evidence>
<dbReference type="AlphaFoldDB" id="A0A8X6TBW4"/>
<dbReference type="Proteomes" id="UP000887013">
    <property type="component" value="Unassembled WGS sequence"/>
</dbReference>
<reference evidence="1" key="1">
    <citation type="submission" date="2020-08" db="EMBL/GenBank/DDBJ databases">
        <title>Multicomponent nature underlies the extraordinary mechanical properties of spider dragline silk.</title>
        <authorList>
            <person name="Kono N."/>
            <person name="Nakamura H."/>
            <person name="Mori M."/>
            <person name="Yoshida Y."/>
            <person name="Ohtoshi R."/>
            <person name="Malay A.D."/>
            <person name="Moran D.A.P."/>
            <person name="Tomita M."/>
            <person name="Numata K."/>
            <person name="Arakawa K."/>
        </authorList>
    </citation>
    <scope>NUCLEOTIDE SEQUENCE</scope>
</reference>
<accession>A0A8X6TBW4</accession>
<dbReference type="EMBL" id="BMAW01004966">
    <property type="protein sequence ID" value="GFS91783.1"/>
    <property type="molecule type" value="Genomic_DNA"/>
</dbReference>
<dbReference type="OrthoDB" id="775972at2759"/>
<sequence length="101" mass="11364">MPFLYEAIPMPGMRKDIKYMVHICVPCQKAKRTLHSKSLIGTIVLPGARFVDIHTYFIGPLPASEGIQYCLTIIDRFLRWPEGIPTSCMIAETTTLALMHG</sequence>
<organism evidence="1 2">
    <name type="scientific">Nephila pilipes</name>
    <name type="common">Giant wood spider</name>
    <name type="synonym">Nephila maculata</name>
    <dbReference type="NCBI Taxonomy" id="299642"/>
    <lineage>
        <taxon>Eukaryota</taxon>
        <taxon>Metazoa</taxon>
        <taxon>Ecdysozoa</taxon>
        <taxon>Arthropoda</taxon>
        <taxon>Chelicerata</taxon>
        <taxon>Arachnida</taxon>
        <taxon>Araneae</taxon>
        <taxon>Araneomorphae</taxon>
        <taxon>Entelegynae</taxon>
        <taxon>Araneoidea</taxon>
        <taxon>Nephilidae</taxon>
        <taxon>Nephila</taxon>
    </lineage>
</organism>
<dbReference type="Gene3D" id="3.30.420.10">
    <property type="entry name" value="Ribonuclease H-like superfamily/Ribonuclease H"/>
    <property type="match status" value="1"/>
</dbReference>
<keyword evidence="2" id="KW-1185">Reference proteome</keyword>